<proteinExistence type="inferred from homology"/>
<dbReference type="InterPro" id="IPR017462">
    <property type="entry name" value="Sulphur_relay_TusC/DsrF"/>
</dbReference>
<dbReference type="Gene3D" id="3.40.1260.10">
    <property type="entry name" value="DsrEFH-like"/>
    <property type="match status" value="1"/>
</dbReference>
<protein>
    <submittedName>
        <fullName evidence="2">tRNA 5-methylaminomethyl-2-thiouridine synthase TusC</fullName>
    </submittedName>
</protein>
<dbReference type="Proteomes" id="UP000027318">
    <property type="component" value="Unassembled WGS sequence"/>
</dbReference>
<dbReference type="InterPro" id="IPR027396">
    <property type="entry name" value="DsrEFH-like"/>
</dbReference>
<dbReference type="EMBL" id="JMSZ01000021">
    <property type="protein sequence ID" value="KDE40041.1"/>
    <property type="molecule type" value="Genomic_DNA"/>
</dbReference>
<evidence type="ECO:0000313" key="2">
    <source>
        <dbReference type="EMBL" id="KDE40041.1"/>
    </source>
</evidence>
<dbReference type="STRING" id="267850.ADINL_1678"/>
<evidence type="ECO:0000313" key="3">
    <source>
        <dbReference type="Proteomes" id="UP000027318"/>
    </source>
</evidence>
<dbReference type="OrthoDB" id="9789418at2"/>
<comment type="similarity">
    <text evidence="1">Belongs to the DsrF/TusC family.</text>
</comment>
<dbReference type="InterPro" id="IPR003787">
    <property type="entry name" value="Sulphur_relay_DsrE/F-like"/>
</dbReference>
<accession>A0A063Y5L1</accession>
<dbReference type="SUPFAM" id="SSF75169">
    <property type="entry name" value="DsrEFH-like"/>
    <property type="match status" value="1"/>
</dbReference>
<dbReference type="PANTHER" id="PTHR38780">
    <property type="entry name" value="PROTEIN TUSC"/>
    <property type="match status" value="1"/>
</dbReference>
<dbReference type="RefSeq" id="WP_036546276.1">
    <property type="nucleotide sequence ID" value="NZ_JMSZ01000021.1"/>
</dbReference>
<dbReference type="AlphaFoldDB" id="A0A063Y5L1"/>
<dbReference type="PANTHER" id="PTHR38780:SF1">
    <property type="entry name" value="PROTEIN TUSC"/>
    <property type="match status" value="1"/>
</dbReference>
<dbReference type="Pfam" id="PF02635">
    <property type="entry name" value="DsrE"/>
    <property type="match status" value="1"/>
</dbReference>
<reference evidence="2 3" key="1">
    <citation type="journal article" date="2005" name="Int. J. Syst. Evol. Microbiol.">
        <title>Nitrincola lacisaponensis gen. nov., sp. nov., a novel alkaliphilic bacterium isolated from an alkaline, saline lake.</title>
        <authorList>
            <person name="Dimitriu P.A."/>
            <person name="Shukla S.K."/>
            <person name="Conradt J."/>
            <person name="Marquez M.C."/>
            <person name="Ventosa A."/>
            <person name="Maglia A."/>
            <person name="Peyton B.M."/>
            <person name="Pinkart H.C."/>
            <person name="Mormile M.R."/>
        </authorList>
    </citation>
    <scope>NUCLEOTIDE SEQUENCE [LARGE SCALE GENOMIC DNA]</scope>
    <source>
        <strain evidence="2 3">4CA</strain>
    </source>
</reference>
<dbReference type="NCBIfam" id="NF001238">
    <property type="entry name" value="PRK00211.1"/>
    <property type="match status" value="1"/>
</dbReference>
<evidence type="ECO:0000256" key="1">
    <source>
        <dbReference type="ARBA" id="ARBA00005996"/>
    </source>
</evidence>
<organism evidence="2 3">
    <name type="scientific">Nitrincola lacisaponensis</name>
    <dbReference type="NCBI Taxonomy" id="267850"/>
    <lineage>
        <taxon>Bacteria</taxon>
        <taxon>Pseudomonadati</taxon>
        <taxon>Pseudomonadota</taxon>
        <taxon>Gammaproteobacteria</taxon>
        <taxon>Oceanospirillales</taxon>
        <taxon>Oceanospirillaceae</taxon>
        <taxon>Nitrincola</taxon>
    </lineage>
</organism>
<name>A0A063Y5L1_9GAMM</name>
<dbReference type="NCBIfam" id="TIGR03010">
    <property type="entry name" value="sulf_tusC_dsrF"/>
    <property type="match status" value="1"/>
</dbReference>
<keyword evidence="3" id="KW-1185">Reference proteome</keyword>
<comment type="caution">
    <text evidence="2">The sequence shown here is derived from an EMBL/GenBank/DDBJ whole genome shotgun (WGS) entry which is preliminary data.</text>
</comment>
<sequence>MNKRFLLICSRPPYGSSAARDLLDIALTCSVFEQSVSLLLMGDAILQLLPEQNPTAIRQKNLNAIQSSLALYDIESIYVDAEALRFHGLSAETLLLKPQALEPDALQQLIREQDVVLPL</sequence>
<gene>
    <name evidence="2" type="ORF">ADINL_1678</name>
</gene>